<feature type="transmembrane region" description="Helical" evidence="2">
    <location>
        <begin position="83"/>
        <end position="104"/>
    </location>
</feature>
<evidence type="ECO:0000313" key="4">
    <source>
        <dbReference type="Proteomes" id="UP001373714"/>
    </source>
</evidence>
<evidence type="ECO:0000256" key="2">
    <source>
        <dbReference type="SAM" id="Phobius"/>
    </source>
</evidence>
<protein>
    <submittedName>
        <fullName evidence="3">Uncharacterized protein</fullName>
    </submittedName>
</protein>
<dbReference type="EMBL" id="JAVHNS010000004">
    <property type="protein sequence ID" value="KAK6358079.1"/>
    <property type="molecule type" value="Genomic_DNA"/>
</dbReference>
<evidence type="ECO:0000256" key="1">
    <source>
        <dbReference type="SAM" id="MobiDB-lite"/>
    </source>
</evidence>
<reference evidence="3 4" key="1">
    <citation type="submission" date="2019-10" db="EMBL/GenBank/DDBJ databases">
        <authorList>
            <person name="Palmer J.M."/>
        </authorList>
    </citation>
    <scope>NUCLEOTIDE SEQUENCE [LARGE SCALE GENOMIC DNA]</scope>
    <source>
        <strain evidence="3 4">TWF730</strain>
    </source>
</reference>
<name>A0AAV9VAI0_9PEZI</name>
<feature type="transmembrane region" description="Helical" evidence="2">
    <location>
        <begin position="125"/>
        <end position="149"/>
    </location>
</feature>
<feature type="region of interest" description="Disordered" evidence="1">
    <location>
        <begin position="43"/>
        <end position="65"/>
    </location>
</feature>
<keyword evidence="2" id="KW-1133">Transmembrane helix</keyword>
<accession>A0AAV9VAI0</accession>
<gene>
    <name evidence="3" type="ORF">TWF730_007434</name>
</gene>
<feature type="transmembrane region" description="Helical" evidence="2">
    <location>
        <begin position="217"/>
        <end position="237"/>
    </location>
</feature>
<dbReference type="Proteomes" id="UP001373714">
    <property type="component" value="Unassembled WGS sequence"/>
</dbReference>
<evidence type="ECO:0000313" key="3">
    <source>
        <dbReference type="EMBL" id="KAK6358079.1"/>
    </source>
</evidence>
<proteinExistence type="predicted"/>
<feature type="transmembrane region" description="Helical" evidence="2">
    <location>
        <begin position="249"/>
        <end position="269"/>
    </location>
</feature>
<feature type="region of interest" description="Disordered" evidence="1">
    <location>
        <begin position="1"/>
        <end position="29"/>
    </location>
</feature>
<keyword evidence="2" id="KW-0472">Membrane</keyword>
<keyword evidence="2" id="KW-0812">Transmembrane</keyword>
<comment type="caution">
    <text evidence="3">The sequence shown here is derived from an EMBL/GenBank/DDBJ whole genome shotgun (WGS) entry which is preliminary data.</text>
</comment>
<keyword evidence="4" id="KW-1185">Reference proteome</keyword>
<sequence>MNITSPPVFGSSDASARTVLPTSTPTDSSTTIPLSVIVTSTQSISSRLEGQDAREVEPLTGSRTGPTAPTAWWSKLPSLVTKAASGLFLIITKAISLNIANFIRAHFGKPRTREEKPKVAINGRLLIVCLRVFLAHILPTLVTVTIIVLNAGNYYVGGNLTGSRSSETDTLFSNFLQVAAKGQELLILASLSTMVADYVRYHACGGGVPFGALTAQFSFTTLTFIFSPEFWSLGWAFPSKPPRFSCARFKHGLLLLLLFVITLAGAFIGPATAVTIIPTIGWFGGGGTHFYVGVPPGTSNVTLPSTLNSSHIPDVCLRDATSRMYDFRCPAAGFNSINNWAKTLVDRAPTQDKYGTYLRNRNPKIINTDFMHEIHFGNFEYSEFESLLFCGQPKLRDLAEWRQVKNDWSNSARQLSSRYKYLYMQRYHADARFKFKSDSPRTFVRCTTGIATKDTRHLNFTIPSLTLKLAPKHQNELKINITQGGPIVNEWAKWAGATLKGGAEFEDAKWRVQWIPAQSTNYSDITSASARVVIYSPTFTLHPDENPEYYDELGNATARYTHACSILSHWVPTTVFIDENIESDMGLLSTVLEERIKQEEPKRKNLQFYDAEGRNYSIRGVIAQDPILLQEDWLNFLTPNLIAPSDNETRGRELTLEKALNDGDRAKAIGYESNRPTLRYGNPGNFEIPSAVPLERLICSTVNDGLSRIHMNAFTVMREFEPAEISSYSIKFIRGEDIFKRPRVTLQDKIPIDSYEVKLDIEVQGYGYKRDSKTTKWALALLCGHLLLVAAHTWWAIRVKHSFRAWDTFSEFMALAVNSDRTDVLENCCAGINRFSTMRAPVRICEVDNNQIKLVFVANANSTTTQKPSGKILADTKYPRNPRF</sequence>
<dbReference type="AlphaFoldDB" id="A0AAV9VAI0"/>
<feature type="compositionally biased region" description="Low complexity" evidence="1">
    <location>
        <begin position="18"/>
        <end position="29"/>
    </location>
</feature>
<organism evidence="3 4">
    <name type="scientific">Orbilia blumenaviensis</name>
    <dbReference type="NCBI Taxonomy" id="1796055"/>
    <lineage>
        <taxon>Eukaryota</taxon>
        <taxon>Fungi</taxon>
        <taxon>Dikarya</taxon>
        <taxon>Ascomycota</taxon>
        <taxon>Pezizomycotina</taxon>
        <taxon>Orbiliomycetes</taxon>
        <taxon>Orbiliales</taxon>
        <taxon>Orbiliaceae</taxon>
        <taxon>Orbilia</taxon>
    </lineage>
</organism>